<evidence type="ECO:0000313" key="3">
    <source>
        <dbReference type="Proteomes" id="UP001303115"/>
    </source>
</evidence>
<feature type="compositionally biased region" description="Pro residues" evidence="1">
    <location>
        <begin position="1354"/>
        <end position="1374"/>
    </location>
</feature>
<protein>
    <submittedName>
        <fullName evidence="2">Uncharacterized protein</fullName>
    </submittedName>
</protein>
<feature type="compositionally biased region" description="Pro residues" evidence="1">
    <location>
        <begin position="982"/>
        <end position="1015"/>
    </location>
</feature>
<feature type="compositionally biased region" description="Basic and acidic residues" evidence="1">
    <location>
        <begin position="896"/>
        <end position="907"/>
    </location>
</feature>
<feature type="compositionally biased region" description="Basic and acidic residues" evidence="1">
    <location>
        <begin position="527"/>
        <end position="544"/>
    </location>
</feature>
<comment type="caution">
    <text evidence="2">The sequence shown here is derived from an EMBL/GenBank/DDBJ whole genome shotgun (WGS) entry which is preliminary data.</text>
</comment>
<feature type="compositionally biased region" description="Basic residues" evidence="1">
    <location>
        <begin position="943"/>
        <end position="953"/>
    </location>
</feature>
<feature type="region of interest" description="Disordered" evidence="1">
    <location>
        <begin position="642"/>
        <end position="675"/>
    </location>
</feature>
<feature type="region of interest" description="Disordered" evidence="1">
    <location>
        <begin position="712"/>
        <end position="849"/>
    </location>
</feature>
<dbReference type="Proteomes" id="UP001303115">
    <property type="component" value="Unassembled WGS sequence"/>
</dbReference>
<proteinExistence type="predicted"/>
<feature type="compositionally biased region" description="Basic and acidic residues" evidence="1">
    <location>
        <begin position="804"/>
        <end position="848"/>
    </location>
</feature>
<feature type="compositionally biased region" description="Basic residues" evidence="1">
    <location>
        <begin position="1070"/>
        <end position="1083"/>
    </location>
</feature>
<feature type="compositionally biased region" description="Low complexity" evidence="1">
    <location>
        <begin position="1140"/>
        <end position="1150"/>
    </location>
</feature>
<feature type="compositionally biased region" description="Basic and acidic residues" evidence="1">
    <location>
        <begin position="1316"/>
        <end position="1353"/>
    </location>
</feature>
<feature type="compositionally biased region" description="Low complexity" evidence="1">
    <location>
        <begin position="1034"/>
        <end position="1045"/>
    </location>
</feature>
<feature type="compositionally biased region" description="Polar residues" evidence="1">
    <location>
        <begin position="908"/>
        <end position="937"/>
    </location>
</feature>
<accession>A0AAN6SRN1</accession>
<dbReference type="PANTHER" id="PTHR48125">
    <property type="entry name" value="LP07818P1"/>
    <property type="match status" value="1"/>
</dbReference>
<name>A0AAN6SRN1_9PEZI</name>
<feature type="compositionally biased region" description="Basic and acidic residues" evidence="1">
    <location>
        <begin position="1283"/>
        <end position="1299"/>
    </location>
</feature>
<feature type="compositionally biased region" description="Pro residues" evidence="1">
    <location>
        <begin position="1127"/>
        <end position="1139"/>
    </location>
</feature>
<feature type="region of interest" description="Disordered" evidence="1">
    <location>
        <begin position="519"/>
        <end position="556"/>
    </location>
</feature>
<feature type="compositionally biased region" description="Gly residues" evidence="1">
    <location>
        <begin position="1384"/>
        <end position="1402"/>
    </location>
</feature>
<feature type="region of interest" description="Disordered" evidence="1">
    <location>
        <begin position="887"/>
        <end position="1412"/>
    </location>
</feature>
<reference evidence="3" key="1">
    <citation type="journal article" date="2023" name="Mol. Phylogenet. Evol.">
        <title>Genome-scale phylogeny and comparative genomics of the fungal order Sordariales.</title>
        <authorList>
            <person name="Hensen N."/>
            <person name="Bonometti L."/>
            <person name="Westerberg I."/>
            <person name="Brannstrom I.O."/>
            <person name="Guillou S."/>
            <person name="Cros-Aarteil S."/>
            <person name="Calhoun S."/>
            <person name="Haridas S."/>
            <person name="Kuo A."/>
            <person name="Mondo S."/>
            <person name="Pangilinan J."/>
            <person name="Riley R."/>
            <person name="LaButti K."/>
            <person name="Andreopoulos B."/>
            <person name="Lipzen A."/>
            <person name="Chen C."/>
            <person name="Yan M."/>
            <person name="Daum C."/>
            <person name="Ng V."/>
            <person name="Clum A."/>
            <person name="Steindorff A."/>
            <person name="Ohm R.A."/>
            <person name="Martin F."/>
            <person name="Silar P."/>
            <person name="Natvig D.O."/>
            <person name="Lalanne C."/>
            <person name="Gautier V."/>
            <person name="Ament-Velasquez S.L."/>
            <person name="Kruys A."/>
            <person name="Hutchinson M.I."/>
            <person name="Powell A.J."/>
            <person name="Barry K."/>
            <person name="Miller A.N."/>
            <person name="Grigoriev I.V."/>
            <person name="Debuchy R."/>
            <person name="Gladieux P."/>
            <person name="Hiltunen Thoren M."/>
            <person name="Johannesson H."/>
        </authorList>
    </citation>
    <scope>NUCLEOTIDE SEQUENCE [LARGE SCALE GENOMIC DNA]</scope>
    <source>
        <strain evidence="3">CBS 284.82</strain>
    </source>
</reference>
<dbReference type="PANTHER" id="PTHR48125:SF12">
    <property type="entry name" value="AT HOOK TRANSCRIPTION FACTOR FAMILY-RELATED"/>
    <property type="match status" value="1"/>
</dbReference>
<sequence length="1412" mass="155748">MSIRIELDAEEDWDDDLEEFCRLKRLGLVKEAKEHFWSALAHVNTVPYIRVQYAEMLQSAGDFKGFQALEFLPECPPSPSEETPDDRNRGKLVANYALLDLLSQRPLPGYLTAAWDVVRHTLKALASESMFGSTEIQLIVLCLRVLDYLTACTHESVVGPAKVYTKCIFNWRQLYHDLVGESCVWDFKDLFLAAVSLFGWQEALVRFFGTTHFPRALDTIIKDWTHPFFDEAAVMGLLDLFSSLILQHHGSDMKTRNTLLLYHARTMAESAERNDPELMKTRPFVQWLLAKSVFELEAPPERPDEVRMEHFSGLRLDQGRGIHLPIYVPSRHSRKPDWDMFFSRSTPAQRRVVEVAIRAAEQLGDYNLQAEAIKLLILQSQEPKQWMSALAHLQLETQGDTEGYLATCLSRYLVATEPDEETALLRDLEKPHGPGSVLFFEQCENASLTWAWSMVRILLTVNGDDASVVTADDGPSPFLTRGFSLDGSRLPPYVAEFARVELGIFVSASMGPLSLAGLESAAGGEEEQAKDSEQPDAPLRDRFGRGTANPGGETNLWNPAAYETWSWIPRPAHNAAGVTPPAGPPQLPNHYDFPPPQPTPVAQTPWDYYNAEQLDPLAQGVNPGVQVSGWSKTWYEDAKRYAPEPQQNPFGDAGEEGSDSQFSETSSEEERRNIDEVRGPVVVIYEPGKGPAVYDAMKIMQLEKERDGLKAKLKEKRADEAGKKLSKVRLDLWNRENEKKDERERERGQERRMDDRPTDQYEVQGQEQKRGNQDQTTADYKPSNPAQRTSSKYTKDQKKKKIRTNQDEKGILKELESCDEVYDSREPKRAPGDGSEERPHVSFEEGVTKLDFPSQLTDNAAMTVLLTDRDDPHKLKAFIVKKGGIFETFALTRDPPSSERSGDKSEYNIRTSSVTFDATSSSASESTVHPQRRSNSFVARAKSTAKSKGKKPSRPPPATAQATTREHKAEPAQPEQNDGTNPPAPPPSAPKPEPALAPAPPPPPPRLPLTPPPSWRTPRSMTTPAEPPPPSAELPPSSTEPTLPLVEPELDLGDQWDDTWGLSTSYKEAKKQKKDKKKLHRKMTLVESEPEPEPEPPVADNPREGWSEATLIEELNNKENKETAAPTPAPVTTPAPAPAPATTSGAPNSGDSGGGGEQSQTMTASEDKDKNDPTTDPAPVPDLGWGLWGSGTSKKNKTDTGDATGWFSPEDSKGRGWGWGSESKKSQGGGLQPEDVEGSRDFVFGLGGSNSEKKNKKKQKAAAVKKAEMEAEAARLKNSWAEYNKKEPRDKDERRDKGVAGEAQTVAGGIQQGLTGEERDKGKGKEEGGKEEEKEEGGKEKGEEGSDQARVEDGPPPPPAPSPPPTDEPGPTEPPGLREEMRKGGAGPGKAGLKGPGKGGGVEVRDFADVVD</sequence>
<evidence type="ECO:0000313" key="2">
    <source>
        <dbReference type="EMBL" id="KAK4039785.1"/>
    </source>
</evidence>
<keyword evidence="3" id="KW-1185">Reference proteome</keyword>
<feature type="compositionally biased region" description="Acidic residues" evidence="1">
    <location>
        <begin position="1048"/>
        <end position="1057"/>
    </location>
</feature>
<organism evidence="2 3">
    <name type="scientific">Parachaetomium inaequale</name>
    <dbReference type="NCBI Taxonomy" id="2588326"/>
    <lineage>
        <taxon>Eukaryota</taxon>
        <taxon>Fungi</taxon>
        <taxon>Dikarya</taxon>
        <taxon>Ascomycota</taxon>
        <taxon>Pezizomycotina</taxon>
        <taxon>Sordariomycetes</taxon>
        <taxon>Sordariomycetidae</taxon>
        <taxon>Sordariales</taxon>
        <taxon>Chaetomiaceae</taxon>
        <taxon>Parachaetomium</taxon>
    </lineage>
</organism>
<feature type="compositionally biased region" description="Basic and acidic residues" evidence="1">
    <location>
        <begin position="1403"/>
        <end position="1412"/>
    </location>
</feature>
<feature type="compositionally biased region" description="Polar residues" evidence="1">
    <location>
        <begin position="773"/>
        <end position="791"/>
    </location>
</feature>
<feature type="compositionally biased region" description="Basic and acidic residues" evidence="1">
    <location>
        <begin position="712"/>
        <end position="759"/>
    </location>
</feature>
<feature type="compositionally biased region" description="Basic and acidic residues" evidence="1">
    <location>
        <begin position="1265"/>
        <end position="1275"/>
    </location>
</feature>
<dbReference type="EMBL" id="MU854392">
    <property type="protein sequence ID" value="KAK4039785.1"/>
    <property type="molecule type" value="Genomic_DNA"/>
</dbReference>
<evidence type="ECO:0000256" key="1">
    <source>
        <dbReference type="SAM" id="MobiDB-lite"/>
    </source>
</evidence>
<gene>
    <name evidence="2" type="ORF">C8A01DRAFT_36236</name>
</gene>